<sequence>MLEDTAHRLFLNALRNVRAIEHEGLALMGHQFGQLEHLPEQRAALQRHRLETEEQIRRLDEIFAGLHEEPSTLKEAAGALLGNLAGFSHKLADDEILKNHLALTAFENLEIASYLGLIVLARASGFNAYLPHLQANLAEERAMAAWLHAGVPEITRNVLARAAFGQSARA</sequence>
<accession>A0ABU4RNT6</accession>
<dbReference type="InterPro" id="IPR012347">
    <property type="entry name" value="Ferritin-like"/>
</dbReference>
<comment type="caution">
    <text evidence="1">The sequence shown here is derived from an EMBL/GenBank/DDBJ whole genome shotgun (WGS) entry which is preliminary data.</text>
</comment>
<organism evidence="1 2">
    <name type="scientific">Terrihabitans rhizophilus</name>
    <dbReference type="NCBI Taxonomy" id="3092662"/>
    <lineage>
        <taxon>Bacteria</taxon>
        <taxon>Pseudomonadati</taxon>
        <taxon>Pseudomonadota</taxon>
        <taxon>Alphaproteobacteria</taxon>
        <taxon>Hyphomicrobiales</taxon>
        <taxon>Terrihabitans</taxon>
    </lineage>
</organism>
<dbReference type="InterPro" id="IPR009078">
    <property type="entry name" value="Ferritin-like_SF"/>
</dbReference>
<protein>
    <submittedName>
        <fullName evidence="1">DUF892 family protein</fullName>
    </submittedName>
</protein>
<keyword evidence="2" id="KW-1185">Reference proteome</keyword>
<dbReference type="SUPFAM" id="SSF47240">
    <property type="entry name" value="Ferritin-like"/>
    <property type="match status" value="1"/>
</dbReference>
<dbReference type="EMBL" id="JAXAFJ010000005">
    <property type="protein sequence ID" value="MDX6806474.1"/>
    <property type="molecule type" value="Genomic_DNA"/>
</dbReference>
<dbReference type="Proteomes" id="UP001274321">
    <property type="component" value="Unassembled WGS sequence"/>
</dbReference>
<dbReference type="RefSeq" id="WP_319844601.1">
    <property type="nucleotide sequence ID" value="NZ_JAXAFJ010000005.1"/>
</dbReference>
<dbReference type="Pfam" id="PF05974">
    <property type="entry name" value="DUF892"/>
    <property type="match status" value="1"/>
</dbReference>
<reference evidence="1 2" key="1">
    <citation type="submission" date="2023-11" db="EMBL/GenBank/DDBJ databases">
        <authorList>
            <person name="Bao R."/>
        </authorList>
    </citation>
    <scope>NUCLEOTIDE SEQUENCE [LARGE SCALE GENOMIC DNA]</scope>
    <source>
        <strain evidence="1 2">PJ23</strain>
    </source>
</reference>
<evidence type="ECO:0000313" key="2">
    <source>
        <dbReference type="Proteomes" id="UP001274321"/>
    </source>
</evidence>
<name>A0ABU4RNT6_9HYPH</name>
<gene>
    <name evidence="1" type="ORF">SCD90_10390</name>
</gene>
<evidence type="ECO:0000313" key="1">
    <source>
        <dbReference type="EMBL" id="MDX6806474.1"/>
    </source>
</evidence>
<dbReference type="InterPro" id="IPR010287">
    <property type="entry name" value="DUF892_YciF-like"/>
</dbReference>
<proteinExistence type="predicted"/>
<dbReference type="Gene3D" id="1.20.1260.10">
    <property type="match status" value="1"/>
</dbReference>